<gene>
    <name evidence="2" type="ORF">DHW29_02625</name>
</gene>
<dbReference type="Proteomes" id="UP000263596">
    <property type="component" value="Unassembled WGS sequence"/>
</dbReference>
<dbReference type="InterPro" id="IPR017946">
    <property type="entry name" value="PLC-like_Pdiesterase_TIM-brl"/>
</dbReference>
<dbReference type="InterPro" id="IPR030395">
    <property type="entry name" value="GP_PDE_dom"/>
</dbReference>
<dbReference type="PANTHER" id="PTHR46211">
    <property type="entry name" value="GLYCEROPHOSPHORYL DIESTER PHOSPHODIESTERASE"/>
    <property type="match status" value="1"/>
</dbReference>
<dbReference type="EMBL" id="DPVE01000048">
    <property type="protein sequence ID" value="HCK29189.1"/>
    <property type="molecule type" value="Genomic_DNA"/>
</dbReference>
<feature type="non-terminal residue" evidence="2">
    <location>
        <position position="57"/>
    </location>
</feature>
<sequence length="57" mass="6471">MQIIGHRGARGEAPENTLGGFQYLRDLGIRAVEFDIRQLSNDQLMIIHDDNFLRTTG</sequence>
<proteinExistence type="predicted"/>
<dbReference type="Pfam" id="PF03009">
    <property type="entry name" value="GDPD"/>
    <property type="match status" value="1"/>
</dbReference>
<comment type="caution">
    <text evidence="2">The sequence shown here is derived from an EMBL/GenBank/DDBJ whole genome shotgun (WGS) entry which is preliminary data.</text>
</comment>
<name>A0A3D2SIA3_9GAMM</name>
<protein>
    <submittedName>
        <fullName evidence="2">Glycerophosphodiester phosphodiesterase</fullName>
    </submittedName>
</protein>
<evidence type="ECO:0000313" key="2">
    <source>
        <dbReference type="EMBL" id="HCK29189.1"/>
    </source>
</evidence>
<dbReference type="Gene3D" id="3.20.20.190">
    <property type="entry name" value="Phosphatidylinositol (PI) phosphodiesterase"/>
    <property type="match status" value="1"/>
</dbReference>
<reference evidence="2 3" key="1">
    <citation type="journal article" date="2018" name="Nat. Biotechnol.">
        <title>A standardized bacterial taxonomy based on genome phylogeny substantially revises the tree of life.</title>
        <authorList>
            <person name="Parks D.H."/>
            <person name="Chuvochina M."/>
            <person name="Waite D.W."/>
            <person name="Rinke C."/>
            <person name="Skarshewski A."/>
            <person name="Chaumeil P.A."/>
            <person name="Hugenholtz P."/>
        </authorList>
    </citation>
    <scope>NUCLEOTIDE SEQUENCE [LARGE SCALE GENOMIC DNA]</scope>
    <source>
        <strain evidence="2">UBA9669</strain>
    </source>
</reference>
<feature type="domain" description="GP-PDE" evidence="1">
    <location>
        <begin position="1"/>
        <end position="57"/>
    </location>
</feature>
<evidence type="ECO:0000313" key="3">
    <source>
        <dbReference type="Proteomes" id="UP000263596"/>
    </source>
</evidence>
<dbReference type="PROSITE" id="PS51704">
    <property type="entry name" value="GP_PDE"/>
    <property type="match status" value="1"/>
</dbReference>
<organism evidence="2 3">
    <name type="scientific">Acinetobacter ursingii</name>
    <dbReference type="NCBI Taxonomy" id="108980"/>
    <lineage>
        <taxon>Bacteria</taxon>
        <taxon>Pseudomonadati</taxon>
        <taxon>Pseudomonadota</taxon>
        <taxon>Gammaproteobacteria</taxon>
        <taxon>Moraxellales</taxon>
        <taxon>Moraxellaceae</taxon>
        <taxon>Acinetobacter</taxon>
    </lineage>
</organism>
<dbReference type="AlphaFoldDB" id="A0A3D2SIA3"/>
<evidence type="ECO:0000259" key="1">
    <source>
        <dbReference type="PROSITE" id="PS51704"/>
    </source>
</evidence>
<dbReference type="GO" id="GO:0006629">
    <property type="term" value="P:lipid metabolic process"/>
    <property type="evidence" value="ECO:0007669"/>
    <property type="project" value="InterPro"/>
</dbReference>
<accession>A0A3D2SIA3</accession>
<dbReference type="PANTHER" id="PTHR46211:SF1">
    <property type="entry name" value="GLYCEROPHOSPHODIESTER PHOSPHODIESTERASE, CYTOPLASMIC"/>
    <property type="match status" value="1"/>
</dbReference>
<dbReference type="GO" id="GO:0008081">
    <property type="term" value="F:phosphoric diester hydrolase activity"/>
    <property type="evidence" value="ECO:0007669"/>
    <property type="project" value="InterPro"/>
</dbReference>
<dbReference type="SUPFAM" id="SSF51695">
    <property type="entry name" value="PLC-like phosphodiesterases"/>
    <property type="match status" value="1"/>
</dbReference>